<dbReference type="WBParaSite" id="ES5_v2.g27120.t1">
    <property type="protein sequence ID" value="ES5_v2.g27120.t1"/>
    <property type="gene ID" value="ES5_v2.g27120"/>
</dbReference>
<proteinExistence type="predicted"/>
<reference evidence="2" key="1">
    <citation type="submission" date="2022-11" db="UniProtKB">
        <authorList>
            <consortium name="WormBaseParasite"/>
        </authorList>
    </citation>
    <scope>IDENTIFICATION</scope>
</reference>
<name>A0AC34GC28_9BILA</name>
<protein>
    <submittedName>
        <fullName evidence="2">Pyruvate carboxylase</fullName>
    </submittedName>
</protein>
<dbReference type="Proteomes" id="UP000887579">
    <property type="component" value="Unplaced"/>
</dbReference>
<accession>A0AC34GC28</accession>
<evidence type="ECO:0000313" key="1">
    <source>
        <dbReference type="Proteomes" id="UP000887579"/>
    </source>
</evidence>
<sequence length="207" mass="22734">MTIFRSAPMALNTSNRFLLQKIKLFDLVRHNSQKTTQEFSKVMVANRGEIAIRVFRALTELNKTSVAIYSEQDKLSMHRQKADEAYLIGKGLSPVAAYLNIDQIIDVAIKHNIDAIHPGYGFMSERADFAQACKDNGIVFIGPSADVMRQMGDKVAAREAAIKANVQVVPGSSGPVRSADEVREFVNQYGCPIIIKAAYGGGGRGMR</sequence>
<evidence type="ECO:0000313" key="2">
    <source>
        <dbReference type="WBParaSite" id="ES5_v2.g27120.t1"/>
    </source>
</evidence>
<organism evidence="1 2">
    <name type="scientific">Panagrolaimus sp. ES5</name>
    <dbReference type="NCBI Taxonomy" id="591445"/>
    <lineage>
        <taxon>Eukaryota</taxon>
        <taxon>Metazoa</taxon>
        <taxon>Ecdysozoa</taxon>
        <taxon>Nematoda</taxon>
        <taxon>Chromadorea</taxon>
        <taxon>Rhabditida</taxon>
        <taxon>Tylenchina</taxon>
        <taxon>Panagrolaimomorpha</taxon>
        <taxon>Panagrolaimoidea</taxon>
        <taxon>Panagrolaimidae</taxon>
        <taxon>Panagrolaimus</taxon>
    </lineage>
</organism>